<dbReference type="InterPro" id="IPR034660">
    <property type="entry name" value="DinB/YfiT-like"/>
</dbReference>
<feature type="region of interest" description="Disordered" evidence="3">
    <location>
        <begin position="56"/>
        <end position="78"/>
    </location>
</feature>
<feature type="compositionally biased region" description="Low complexity" evidence="3">
    <location>
        <begin position="57"/>
        <end position="71"/>
    </location>
</feature>
<keyword evidence="2" id="KW-0804">Transcription</keyword>
<gene>
    <name evidence="5" type="ORF">OKJ48_10980</name>
</gene>
<dbReference type="Proteomes" id="UP001352223">
    <property type="component" value="Unassembled WGS sequence"/>
</dbReference>
<protein>
    <submittedName>
        <fullName evidence="5">Maleylpyruvate isomerase family mycothiol-dependent enzyme</fullName>
    </submittedName>
</protein>
<name>A0ABU6C7S2_9ACTN</name>
<dbReference type="NCBIfam" id="TIGR03083">
    <property type="entry name" value="maleylpyruvate isomerase family mycothiol-dependent enzyme"/>
    <property type="match status" value="1"/>
</dbReference>
<comment type="caution">
    <text evidence="5">The sequence shown here is derived from an EMBL/GenBank/DDBJ whole genome shotgun (WGS) entry which is preliminary data.</text>
</comment>
<keyword evidence="5" id="KW-0413">Isomerase</keyword>
<keyword evidence="1" id="KW-0805">Transcription regulation</keyword>
<dbReference type="InterPro" id="IPR017517">
    <property type="entry name" value="Maleyloyr_isom"/>
</dbReference>
<sequence>MTTDAYDHAAVCELLGAWAVHALPPSEQHAIPRHLADCADCAAEAERLRETVRLLDGPDAPTAAAEPGTAARNEPNPMVMSEPTPATRNAALARILAVRPPAPRTAPHAEPYAAAVAALRALLAELDPQPDGGPDLAAWRTPVIHDWTVQDTVAHLIAADEHLAAHLGLPANHPQDPQGAAAPGDTDWRTAWDTRTHRVIAHERTRPPTATVATWRAQASALLACPAANDPELAARAATLVGVRLPVAEHFLIRAFETWIHADDIGRALGRPVPPPPAAHLWRLVRLAVRILGLALGPTAEPVALTVTDAARSTEWILGAEGEPVRAELVLDPVDFCLLMGGRLAPEAVPRAALGDEAAVRTVLGRAARLAWL</sequence>
<dbReference type="Gene3D" id="1.10.10.1320">
    <property type="entry name" value="Anti-sigma factor, zinc-finger domain"/>
    <property type="match status" value="1"/>
</dbReference>
<evidence type="ECO:0000313" key="6">
    <source>
        <dbReference type="Proteomes" id="UP001352223"/>
    </source>
</evidence>
<dbReference type="SUPFAM" id="SSF109854">
    <property type="entry name" value="DinB/YfiT-like putative metalloenzymes"/>
    <property type="match status" value="1"/>
</dbReference>
<reference evidence="5 6" key="1">
    <citation type="submission" date="2022-10" db="EMBL/GenBank/DDBJ databases">
        <authorList>
            <person name="Xie J."/>
            <person name="Shen N."/>
        </authorList>
    </citation>
    <scope>NUCLEOTIDE SEQUENCE [LARGE SCALE GENOMIC DNA]</scope>
    <source>
        <strain evidence="5 6">DSM 41681</strain>
    </source>
</reference>
<dbReference type="RefSeq" id="WP_324767912.1">
    <property type="nucleotide sequence ID" value="NZ_BAAATS010000001.1"/>
</dbReference>
<keyword evidence="6" id="KW-1185">Reference proteome</keyword>
<evidence type="ECO:0000313" key="5">
    <source>
        <dbReference type="EMBL" id="MEB3960761.1"/>
    </source>
</evidence>
<dbReference type="Pfam" id="PF11716">
    <property type="entry name" value="MDMPI_N"/>
    <property type="match status" value="1"/>
</dbReference>
<evidence type="ECO:0000256" key="2">
    <source>
        <dbReference type="ARBA" id="ARBA00023163"/>
    </source>
</evidence>
<accession>A0ABU6C7S2</accession>
<dbReference type="EMBL" id="JAOZYB010000063">
    <property type="protein sequence ID" value="MEB3960761.1"/>
    <property type="molecule type" value="Genomic_DNA"/>
</dbReference>
<organism evidence="5 6">
    <name type="scientific">Streptomyces kunmingensis</name>
    <dbReference type="NCBI Taxonomy" id="68225"/>
    <lineage>
        <taxon>Bacteria</taxon>
        <taxon>Bacillati</taxon>
        <taxon>Actinomycetota</taxon>
        <taxon>Actinomycetes</taxon>
        <taxon>Kitasatosporales</taxon>
        <taxon>Streptomycetaceae</taxon>
        <taxon>Streptomyces</taxon>
    </lineage>
</organism>
<feature type="domain" description="Mycothiol-dependent maleylpyruvate isomerase metal-binding" evidence="4">
    <location>
        <begin position="113"/>
        <end position="265"/>
    </location>
</feature>
<dbReference type="Gene3D" id="1.20.120.450">
    <property type="entry name" value="dinb family like domain"/>
    <property type="match status" value="1"/>
</dbReference>
<dbReference type="GO" id="GO:0016853">
    <property type="term" value="F:isomerase activity"/>
    <property type="evidence" value="ECO:0007669"/>
    <property type="project" value="UniProtKB-KW"/>
</dbReference>
<dbReference type="InterPro" id="IPR041916">
    <property type="entry name" value="Anti_sigma_zinc_sf"/>
</dbReference>
<dbReference type="InterPro" id="IPR024344">
    <property type="entry name" value="MDMPI_metal-binding"/>
</dbReference>
<evidence type="ECO:0000256" key="1">
    <source>
        <dbReference type="ARBA" id="ARBA00023015"/>
    </source>
</evidence>
<evidence type="ECO:0000256" key="3">
    <source>
        <dbReference type="SAM" id="MobiDB-lite"/>
    </source>
</evidence>
<proteinExistence type="predicted"/>
<evidence type="ECO:0000259" key="4">
    <source>
        <dbReference type="Pfam" id="PF11716"/>
    </source>
</evidence>